<feature type="compositionally biased region" description="Basic and acidic residues" evidence="1">
    <location>
        <begin position="13"/>
        <end position="45"/>
    </location>
</feature>
<sequence length="327" mass="37533">MTPPKRGLTHPSEFGDKYKEQPPRLVRRLEGHQDGSPRLVRKLDSVEPAQRRLKNAAAANRLRKGFQPGDVEKIRRRAEQRGAAIAAKKRLMNAKAAESLSAIDAGSLLGQLRNAFRSPEERMERFLTQHFSRAKAIADGVAPEPKRLTDARHAMSTAQRKTSDAWFAKNAAWDQVKAHKENRSLWSLTFGARGWAQRNRALTAAAAKASSRHKASKEQRDLRKFELKVAEDAWKRDPRRTAIEEPTSEEKFDALRQMKLMKEMRSMIKEDPLNKKRDPQELLEEARERVDRREHEQALEKARKEALERSRRDDTDDYDGPRGPGPR</sequence>
<feature type="region of interest" description="Disordered" evidence="1">
    <location>
        <begin position="263"/>
        <end position="327"/>
    </location>
</feature>
<protein>
    <submittedName>
        <fullName evidence="2">Uncharacterized protein</fullName>
    </submittedName>
</protein>
<name>A0A0M6YC77_9HYPH</name>
<evidence type="ECO:0000256" key="1">
    <source>
        <dbReference type="SAM" id="MobiDB-lite"/>
    </source>
</evidence>
<proteinExistence type="predicted"/>
<evidence type="ECO:0000313" key="2">
    <source>
        <dbReference type="EMBL" id="CTQ47705.1"/>
    </source>
</evidence>
<dbReference type="Proteomes" id="UP000048926">
    <property type="component" value="Unassembled WGS sequence"/>
</dbReference>
<dbReference type="AlphaFoldDB" id="A0A0M6YC77"/>
<reference evidence="3" key="1">
    <citation type="submission" date="2015-07" db="EMBL/GenBank/DDBJ databases">
        <authorList>
            <person name="Rodrigo-Torres Lidia"/>
            <person name="Arahal R.David."/>
        </authorList>
    </citation>
    <scope>NUCLEOTIDE SEQUENCE [LARGE SCALE GENOMIC DNA]</scope>
    <source>
        <strain evidence="3">CECT 4801</strain>
    </source>
</reference>
<organism evidence="2 3">
    <name type="scientific">Roseibium aggregatum</name>
    <dbReference type="NCBI Taxonomy" id="187304"/>
    <lineage>
        <taxon>Bacteria</taxon>
        <taxon>Pseudomonadati</taxon>
        <taxon>Pseudomonadota</taxon>
        <taxon>Alphaproteobacteria</taxon>
        <taxon>Hyphomicrobiales</taxon>
        <taxon>Stappiaceae</taxon>
        <taxon>Roseibium</taxon>
    </lineage>
</organism>
<evidence type="ECO:0000313" key="3">
    <source>
        <dbReference type="Proteomes" id="UP000048926"/>
    </source>
</evidence>
<accession>A0A0M6YC77</accession>
<gene>
    <name evidence="2" type="ORF">LAL4801_06167</name>
</gene>
<dbReference type="EMBL" id="CXST01000014">
    <property type="protein sequence ID" value="CTQ47705.1"/>
    <property type="molecule type" value="Genomic_DNA"/>
</dbReference>
<keyword evidence="3" id="KW-1185">Reference proteome</keyword>
<feature type="region of interest" description="Disordered" evidence="1">
    <location>
        <begin position="1"/>
        <end position="48"/>
    </location>
</feature>
<feature type="compositionally biased region" description="Basic and acidic residues" evidence="1">
    <location>
        <begin position="263"/>
        <end position="314"/>
    </location>
</feature>